<evidence type="ECO:0000256" key="1">
    <source>
        <dbReference type="ARBA" id="ARBA00022723"/>
    </source>
</evidence>
<reference evidence="6 7" key="1">
    <citation type="journal article" date="2016" name="Mol. Biol. Evol.">
        <title>Comparative Genomics of Early-Diverging Mushroom-Forming Fungi Provides Insights into the Origins of Lignocellulose Decay Capabilities.</title>
        <authorList>
            <person name="Nagy L.G."/>
            <person name="Riley R."/>
            <person name="Tritt A."/>
            <person name="Adam C."/>
            <person name="Daum C."/>
            <person name="Floudas D."/>
            <person name="Sun H."/>
            <person name="Yadav J.S."/>
            <person name="Pangilinan J."/>
            <person name="Larsson K.H."/>
            <person name="Matsuura K."/>
            <person name="Barry K."/>
            <person name="Labutti K."/>
            <person name="Kuo R."/>
            <person name="Ohm R.A."/>
            <person name="Bhattacharya S.S."/>
            <person name="Shirouzu T."/>
            <person name="Yoshinaga Y."/>
            <person name="Martin F.M."/>
            <person name="Grigoriev I.V."/>
            <person name="Hibbett D.S."/>
        </authorList>
    </citation>
    <scope>NUCLEOTIDE SEQUENCE [LARGE SCALE GENOMIC DNA]</scope>
    <source>
        <strain evidence="6 7">HHB9708</strain>
    </source>
</reference>
<sequence>MATLHYVDGRNPYNTLELQCLRVPGSALTPCLERLSAIVCKHLDIAIFTARDIKRILKTNSGGEVIRKLVRCVEENEGRENVRVLGGILTTILHILKDAVLSQEIYRQNLHHFVFRCFDMRPLDPELRDLLVSVVAEFLIAPGHAPGYSHDVAVRCLAKMTPLIHAYTDNDTKLQLLFVNIRMSLFKVRFHCGHHLSHSAGLASPSIDTLELPYLAKTIVGLLTDAPTWLIRNQHGHISDILVWISYHQPEAILDLHSNQGSLFFAACNLTSSVALRCRGFVGLMNLHYLNYTSDERFYEPRRSFDERRRNLFPEELQILNKSTVLEKFLQSRNEREVEEILHDTSVTDLIDGVFYNPYDAALRYVGYELLGPQATDQSFIFPNLRSFGIPDLGDEPDDLIDELEMALRVNKKVFEAEVLRLGFTMILIKDMTDKKADTHEIQKLSFSARMLAQAGMKKWPDRSYFYWAAAKTHGGIECREWVERGLQCSDCTPHMRRRMLYEVALNAFSTSVISLALELNESVSWRLAAECLKSAKGRIEDAIELSRGSPEEKLLIVFLYVTELMVKGAMSPSLVPLEKNAIKAMSTLAAVRYPGHMEFLKAVADFLLNREKARKQWSTFLAEVPNSKSFASDVLRFDDPEAEGLFWDNRIDQVSRWYEQKTVNDKQLPLCTGCGTSSLGLRKCSRCEKARYCDKLCQTSDWKRHKKECLSSEIAS</sequence>
<dbReference type="EMBL" id="KV419401">
    <property type="protein sequence ID" value="KZS95673.1"/>
    <property type="molecule type" value="Genomic_DNA"/>
</dbReference>
<organism evidence="6 7">
    <name type="scientific">Sistotremastrum niveocremeum HHB9708</name>
    <dbReference type="NCBI Taxonomy" id="1314777"/>
    <lineage>
        <taxon>Eukaryota</taxon>
        <taxon>Fungi</taxon>
        <taxon>Dikarya</taxon>
        <taxon>Basidiomycota</taxon>
        <taxon>Agaricomycotina</taxon>
        <taxon>Agaricomycetes</taxon>
        <taxon>Sistotremastrales</taxon>
        <taxon>Sistotremastraceae</taxon>
        <taxon>Sertulicium</taxon>
        <taxon>Sertulicium niveocremeum</taxon>
    </lineage>
</organism>
<evidence type="ECO:0000256" key="4">
    <source>
        <dbReference type="PROSITE-ProRule" id="PRU00134"/>
    </source>
</evidence>
<dbReference type="Pfam" id="PF01753">
    <property type="entry name" value="zf-MYND"/>
    <property type="match status" value="1"/>
</dbReference>
<protein>
    <recommendedName>
        <fullName evidence="5">MYND-type domain-containing protein</fullName>
    </recommendedName>
</protein>
<evidence type="ECO:0000259" key="5">
    <source>
        <dbReference type="PROSITE" id="PS50865"/>
    </source>
</evidence>
<evidence type="ECO:0000256" key="3">
    <source>
        <dbReference type="ARBA" id="ARBA00022833"/>
    </source>
</evidence>
<proteinExistence type="predicted"/>
<accession>A0A164X696</accession>
<keyword evidence="7" id="KW-1185">Reference proteome</keyword>
<dbReference type="SUPFAM" id="SSF144232">
    <property type="entry name" value="HIT/MYND zinc finger-like"/>
    <property type="match status" value="1"/>
</dbReference>
<keyword evidence="2 4" id="KW-0863">Zinc-finger</keyword>
<dbReference type="GO" id="GO:0008270">
    <property type="term" value="F:zinc ion binding"/>
    <property type="evidence" value="ECO:0007669"/>
    <property type="project" value="UniProtKB-KW"/>
</dbReference>
<dbReference type="InterPro" id="IPR002893">
    <property type="entry name" value="Znf_MYND"/>
</dbReference>
<feature type="domain" description="MYND-type" evidence="5">
    <location>
        <begin position="672"/>
        <end position="710"/>
    </location>
</feature>
<dbReference type="PROSITE" id="PS01360">
    <property type="entry name" value="ZF_MYND_1"/>
    <property type="match status" value="1"/>
</dbReference>
<evidence type="ECO:0000313" key="6">
    <source>
        <dbReference type="EMBL" id="KZS95673.1"/>
    </source>
</evidence>
<evidence type="ECO:0000256" key="2">
    <source>
        <dbReference type="ARBA" id="ARBA00022771"/>
    </source>
</evidence>
<gene>
    <name evidence="6" type="ORF">SISNIDRAFT_483894</name>
</gene>
<dbReference type="Gene3D" id="6.10.140.2220">
    <property type="match status" value="1"/>
</dbReference>
<name>A0A164X696_9AGAM</name>
<dbReference type="Proteomes" id="UP000076722">
    <property type="component" value="Unassembled WGS sequence"/>
</dbReference>
<dbReference type="AlphaFoldDB" id="A0A164X696"/>
<dbReference type="STRING" id="1314777.A0A164X696"/>
<keyword evidence="1" id="KW-0479">Metal-binding</keyword>
<dbReference type="PROSITE" id="PS50865">
    <property type="entry name" value="ZF_MYND_2"/>
    <property type="match status" value="1"/>
</dbReference>
<evidence type="ECO:0000313" key="7">
    <source>
        <dbReference type="Proteomes" id="UP000076722"/>
    </source>
</evidence>
<keyword evidence="3" id="KW-0862">Zinc</keyword>